<dbReference type="GO" id="GO:0008270">
    <property type="term" value="F:zinc ion binding"/>
    <property type="evidence" value="ECO:0007669"/>
    <property type="project" value="UniProtKB-KW"/>
</dbReference>
<comment type="caution">
    <text evidence="2">The sequence shown here is derived from an EMBL/GenBank/DDBJ whole genome shotgun (WGS) entry which is preliminary data.</text>
</comment>
<dbReference type="EMBL" id="JRHO01000007">
    <property type="protein sequence ID" value="KGK99430.1"/>
    <property type="molecule type" value="Genomic_DNA"/>
</dbReference>
<evidence type="ECO:0000313" key="3">
    <source>
        <dbReference type="Proteomes" id="UP000029859"/>
    </source>
</evidence>
<accession>A0A099T2L6</accession>
<protein>
    <submittedName>
        <fullName evidence="2">Zinc-finger protein</fullName>
    </submittedName>
</protein>
<keyword evidence="2" id="KW-0479">Metal-binding</keyword>
<keyword evidence="2" id="KW-0862">Zinc</keyword>
<sequence>ELLNGPCGGSMDGKCEVDPEKDCAWELIYERLERIGRLDLLDEVRDAKDRLVK</sequence>
<keyword evidence="3" id="KW-1185">Reference proteome</keyword>
<dbReference type="Pfam" id="PF12225">
    <property type="entry name" value="DUF5981"/>
    <property type="match status" value="1"/>
</dbReference>
<organism evidence="2 3">
    <name type="scientific">Methanococcoides methylutens</name>
    <dbReference type="NCBI Taxonomy" id="2226"/>
    <lineage>
        <taxon>Archaea</taxon>
        <taxon>Methanobacteriati</taxon>
        <taxon>Methanobacteriota</taxon>
        <taxon>Stenosarchaea group</taxon>
        <taxon>Methanomicrobia</taxon>
        <taxon>Methanosarcinales</taxon>
        <taxon>Methanosarcinaceae</taxon>
        <taxon>Methanococcoides</taxon>
    </lineage>
</organism>
<keyword evidence="2" id="KW-0863">Zinc-finger</keyword>
<name>A0A099T2L6_METMT</name>
<feature type="non-terminal residue" evidence="2">
    <location>
        <position position="1"/>
    </location>
</feature>
<gene>
    <name evidence="2" type="ORF">LI82_02400</name>
</gene>
<dbReference type="AlphaFoldDB" id="A0A099T2L6"/>
<reference evidence="2 3" key="1">
    <citation type="submission" date="2014-09" db="EMBL/GenBank/DDBJ databases">
        <title>Draft genome sequence of an obligately methylotrophic methanogen, Methanococcoides methylutens, isolated from marine sediment.</title>
        <authorList>
            <person name="Guan Y."/>
            <person name="Ngugi D.K."/>
            <person name="Blom J."/>
            <person name="Ali S."/>
            <person name="Ferry J.G."/>
            <person name="Stingl U."/>
        </authorList>
    </citation>
    <scope>NUCLEOTIDE SEQUENCE [LARGE SCALE GENOMIC DNA]</scope>
    <source>
        <strain evidence="2 3">DSM 2657</strain>
    </source>
</reference>
<dbReference type="InterPro" id="IPR022026">
    <property type="entry name" value="DUF5981"/>
</dbReference>
<dbReference type="RefSeq" id="WP_048193354.1">
    <property type="nucleotide sequence ID" value="NZ_JRHO01000007.1"/>
</dbReference>
<evidence type="ECO:0000313" key="2">
    <source>
        <dbReference type="EMBL" id="KGK99430.1"/>
    </source>
</evidence>
<evidence type="ECO:0000259" key="1">
    <source>
        <dbReference type="Pfam" id="PF12225"/>
    </source>
</evidence>
<feature type="domain" description="Methylene-tetrahydrofolate reductase C-terminal-like" evidence="1">
    <location>
        <begin position="2"/>
        <end position="49"/>
    </location>
</feature>
<dbReference type="OrthoDB" id="28177at2157"/>
<dbReference type="Proteomes" id="UP000029859">
    <property type="component" value="Unassembled WGS sequence"/>
</dbReference>
<proteinExistence type="predicted"/>